<accession>A0A382GUB2</accession>
<name>A0A382GUB2_9ZZZZ</name>
<evidence type="ECO:0008006" key="2">
    <source>
        <dbReference type="Google" id="ProtNLM"/>
    </source>
</evidence>
<dbReference type="InterPro" id="IPR047676">
    <property type="entry name" value="FxLYD_dom"/>
</dbReference>
<organism evidence="1">
    <name type="scientific">marine metagenome</name>
    <dbReference type="NCBI Taxonomy" id="408172"/>
    <lineage>
        <taxon>unclassified sequences</taxon>
        <taxon>metagenomes</taxon>
        <taxon>ecological metagenomes</taxon>
    </lineage>
</organism>
<dbReference type="NCBIfam" id="NF038353">
    <property type="entry name" value="FxLYD_dom"/>
    <property type="match status" value="2"/>
</dbReference>
<feature type="non-terminal residue" evidence="1">
    <location>
        <position position="1"/>
    </location>
</feature>
<reference evidence="1" key="1">
    <citation type="submission" date="2018-05" db="EMBL/GenBank/DDBJ databases">
        <authorList>
            <person name="Lanie J.A."/>
            <person name="Ng W.-L."/>
            <person name="Kazmierczak K.M."/>
            <person name="Andrzejewski T.M."/>
            <person name="Davidsen T.M."/>
            <person name="Wayne K.J."/>
            <person name="Tettelin H."/>
            <person name="Glass J.I."/>
            <person name="Rusch D."/>
            <person name="Podicherti R."/>
            <person name="Tsui H.-C.T."/>
            <person name="Winkler M.E."/>
        </authorList>
    </citation>
    <scope>NUCLEOTIDE SEQUENCE</scope>
</reference>
<dbReference type="AlphaFoldDB" id="A0A382GUB2"/>
<dbReference type="EMBL" id="UINC01057391">
    <property type="protein sequence ID" value="SVB78472.1"/>
    <property type="molecule type" value="Genomic_DNA"/>
</dbReference>
<proteinExistence type="predicted"/>
<evidence type="ECO:0000313" key="1">
    <source>
        <dbReference type="EMBL" id="SVB78472.1"/>
    </source>
</evidence>
<gene>
    <name evidence="1" type="ORF">METZ01_LOCUS231326</name>
</gene>
<sequence>VLKKLSLFLILLVFTVPSAFAEVYIDNDHKYLGDDGTIHIVGEIINESDKPINQVNVVAIFYSDGSSVYQASTENLTNIIMPGMKGAFDLMMTEDIGHVDYYLLDIDFKVTQPKDQVIEIVSSEFTHGPLNNIVIQGIVANNGDITANMVKVIATLYDRDGNVVAVSEARTEPDYLRANDESFFVIPILDKTQTDKIVDYSLVAESEEYTAVPEFPLGSGVLLVASLSAYIALTKNPSVVTRGLGHLSSPRWILTRLR</sequence>
<protein>
    <recommendedName>
        <fullName evidence="2">DUF3426 domain-containing protein</fullName>
    </recommendedName>
</protein>